<dbReference type="AlphaFoldDB" id="A0A9D1TXN5"/>
<keyword evidence="3 10" id="KW-0132">Cell division</keyword>
<evidence type="ECO:0000256" key="7">
    <source>
        <dbReference type="ARBA" id="ARBA00022984"/>
    </source>
</evidence>
<sequence length="476" mass="50706">MSKLYELYCENGGRVTTDSRTVRAEAERREGVGPVFFALKGEQFDGNDYAVQAVADGAVAAVVHDKLPKGVKADSEEAARYIVVKDTLAALQELAAHHREVLGLPVLALTGSNGKTTTKELITRVLRTKYRVACTRGNLNNHIGVPLTLLSITDEDDVAVVEMGANHQGEIAALCAIARPDMGLITNVGRAHLEGFGGPEGVRLGKGELYDYLAQHGGTAFYAADDGVLSSMVAERFGATATGVAVAYRAESLGVSAAAETPNDRLCLRTDRGTVETGMTGRYNWANVAAALAVGDYFGVDTEAAVKAIAAYHPDNNRSQVAVSIRGTGNVLYMDAYNANPSSMSAALDNFLELPMTPDEESGKVVILGDMRELGDYAGQEHEVVITRLLHTQQTNTDALLTCYLVGSEFGKAWEAVQAKMEEEGDTAASHSCIKTFPDAQSLLEALQNGAISIRQAQVLIKGSRGMALETLYSAL</sequence>
<dbReference type="Pfam" id="PF01225">
    <property type="entry name" value="Mur_ligase"/>
    <property type="match status" value="1"/>
</dbReference>
<evidence type="ECO:0000256" key="8">
    <source>
        <dbReference type="ARBA" id="ARBA00023306"/>
    </source>
</evidence>
<dbReference type="Gene3D" id="3.40.1190.10">
    <property type="entry name" value="Mur-like, catalytic domain"/>
    <property type="match status" value="1"/>
</dbReference>
<dbReference type="InterPro" id="IPR004101">
    <property type="entry name" value="Mur_ligase_C"/>
</dbReference>
<evidence type="ECO:0000256" key="9">
    <source>
        <dbReference type="ARBA" id="ARBA00023316"/>
    </source>
</evidence>
<dbReference type="SUPFAM" id="SSF53623">
    <property type="entry name" value="MurD-like peptide ligases, catalytic domain"/>
    <property type="match status" value="1"/>
</dbReference>
<evidence type="ECO:0000256" key="3">
    <source>
        <dbReference type="ARBA" id="ARBA00022618"/>
    </source>
</evidence>
<evidence type="ECO:0000313" key="15">
    <source>
        <dbReference type="EMBL" id="HIW10516.1"/>
    </source>
</evidence>
<dbReference type="GO" id="GO:0005737">
    <property type="term" value="C:cytoplasm"/>
    <property type="evidence" value="ECO:0007669"/>
    <property type="project" value="UniProtKB-SubCell"/>
</dbReference>
<keyword evidence="2 10" id="KW-0436">Ligase</keyword>
<evidence type="ECO:0000259" key="13">
    <source>
        <dbReference type="Pfam" id="PF02875"/>
    </source>
</evidence>
<comment type="catalytic activity">
    <reaction evidence="10 11">
        <text>D-alanyl-D-alanine + UDP-N-acetyl-alpha-D-muramoyl-L-alanyl-gamma-D-glutamyl-meso-2,6-diaminopimelate + ATP = UDP-N-acetyl-alpha-D-muramoyl-L-alanyl-gamma-D-glutamyl-meso-2,6-diaminopimeloyl-D-alanyl-D-alanine + ADP + phosphate + H(+)</text>
        <dbReference type="Rhea" id="RHEA:28374"/>
        <dbReference type="ChEBI" id="CHEBI:15378"/>
        <dbReference type="ChEBI" id="CHEBI:30616"/>
        <dbReference type="ChEBI" id="CHEBI:43474"/>
        <dbReference type="ChEBI" id="CHEBI:57822"/>
        <dbReference type="ChEBI" id="CHEBI:61386"/>
        <dbReference type="ChEBI" id="CHEBI:83905"/>
        <dbReference type="ChEBI" id="CHEBI:456216"/>
        <dbReference type="EC" id="6.3.2.10"/>
    </reaction>
</comment>
<keyword evidence="9 10" id="KW-0961">Cell wall biogenesis/degradation</keyword>
<evidence type="ECO:0000256" key="1">
    <source>
        <dbReference type="ARBA" id="ARBA00022490"/>
    </source>
</evidence>
<dbReference type="GO" id="GO:0047480">
    <property type="term" value="F:UDP-N-acetylmuramoyl-tripeptide-D-alanyl-D-alanine ligase activity"/>
    <property type="evidence" value="ECO:0007669"/>
    <property type="project" value="UniProtKB-UniRule"/>
</dbReference>
<dbReference type="PANTHER" id="PTHR43024:SF1">
    <property type="entry name" value="UDP-N-ACETYLMURAMOYL-TRIPEPTIDE--D-ALANYL-D-ALANINE LIGASE"/>
    <property type="match status" value="1"/>
</dbReference>
<dbReference type="InterPro" id="IPR005863">
    <property type="entry name" value="UDP-N-AcMur_synth"/>
</dbReference>
<keyword evidence="7 10" id="KW-0573">Peptidoglycan synthesis</keyword>
<feature type="domain" description="Mur ligase N-terminal catalytic" evidence="12">
    <location>
        <begin position="34"/>
        <end position="99"/>
    </location>
</feature>
<dbReference type="InterPro" id="IPR051046">
    <property type="entry name" value="MurCDEF_CellWall_CoF430Synth"/>
</dbReference>
<comment type="function">
    <text evidence="10 11">Involved in cell wall formation. Catalyzes the final step in the synthesis of UDP-N-acetylmuramoyl-pentapeptide, the precursor of murein.</text>
</comment>
<evidence type="ECO:0000256" key="2">
    <source>
        <dbReference type="ARBA" id="ARBA00022598"/>
    </source>
</evidence>
<comment type="similarity">
    <text evidence="10">Belongs to the MurCDEF family. MurF subfamily.</text>
</comment>
<dbReference type="InterPro" id="IPR013221">
    <property type="entry name" value="Mur_ligase_cen"/>
</dbReference>
<protein>
    <recommendedName>
        <fullName evidence="10 11">UDP-N-acetylmuramoyl-tripeptide--D-alanyl-D-alanine ligase</fullName>
        <ecNumber evidence="10 11">6.3.2.10</ecNumber>
    </recommendedName>
    <alternativeName>
        <fullName evidence="10">D-alanyl-D-alanine-adding enzyme</fullName>
    </alternativeName>
</protein>
<evidence type="ECO:0000256" key="6">
    <source>
        <dbReference type="ARBA" id="ARBA00022960"/>
    </source>
</evidence>
<name>A0A9D1TXN5_9BACT</name>
<dbReference type="InterPro" id="IPR036615">
    <property type="entry name" value="Mur_ligase_C_dom_sf"/>
</dbReference>
<dbReference type="SUPFAM" id="SSF63418">
    <property type="entry name" value="MurE/MurF N-terminal domain"/>
    <property type="match status" value="1"/>
</dbReference>
<organism evidence="15 16">
    <name type="scientific">Candidatus Rikenella faecigallinarum</name>
    <dbReference type="NCBI Taxonomy" id="2838745"/>
    <lineage>
        <taxon>Bacteria</taxon>
        <taxon>Pseudomonadati</taxon>
        <taxon>Bacteroidota</taxon>
        <taxon>Bacteroidia</taxon>
        <taxon>Bacteroidales</taxon>
        <taxon>Rikenellaceae</taxon>
        <taxon>Rikenella</taxon>
    </lineage>
</organism>
<dbReference type="Pfam" id="PF02875">
    <property type="entry name" value="Mur_ligase_C"/>
    <property type="match status" value="1"/>
</dbReference>
<evidence type="ECO:0000256" key="4">
    <source>
        <dbReference type="ARBA" id="ARBA00022741"/>
    </source>
</evidence>
<dbReference type="Gene3D" id="3.90.190.20">
    <property type="entry name" value="Mur ligase, C-terminal domain"/>
    <property type="match status" value="1"/>
</dbReference>
<dbReference type="InterPro" id="IPR000713">
    <property type="entry name" value="Mur_ligase_N"/>
</dbReference>
<dbReference type="EC" id="6.3.2.10" evidence="10 11"/>
<feature type="domain" description="Mur ligase C-terminal" evidence="13">
    <location>
        <begin position="327"/>
        <end position="465"/>
    </location>
</feature>
<dbReference type="Proteomes" id="UP000823926">
    <property type="component" value="Unassembled WGS sequence"/>
</dbReference>
<dbReference type="Gene3D" id="3.40.1390.10">
    <property type="entry name" value="MurE/MurF, N-terminal domain"/>
    <property type="match status" value="1"/>
</dbReference>
<reference evidence="15" key="1">
    <citation type="journal article" date="2021" name="PeerJ">
        <title>Extensive microbial diversity within the chicken gut microbiome revealed by metagenomics and culture.</title>
        <authorList>
            <person name="Gilroy R."/>
            <person name="Ravi A."/>
            <person name="Getino M."/>
            <person name="Pursley I."/>
            <person name="Horton D.L."/>
            <person name="Alikhan N.F."/>
            <person name="Baker D."/>
            <person name="Gharbi K."/>
            <person name="Hall N."/>
            <person name="Watson M."/>
            <person name="Adriaenssens E.M."/>
            <person name="Foster-Nyarko E."/>
            <person name="Jarju S."/>
            <person name="Secka A."/>
            <person name="Antonio M."/>
            <person name="Oren A."/>
            <person name="Chaudhuri R.R."/>
            <person name="La Ragione R."/>
            <person name="Hildebrand F."/>
            <person name="Pallen M.J."/>
        </authorList>
    </citation>
    <scope>NUCLEOTIDE SEQUENCE</scope>
    <source>
        <strain evidence="15">ChiBcec15-1070</strain>
    </source>
</reference>
<comment type="subcellular location">
    <subcellularLocation>
        <location evidence="10 11">Cytoplasm</location>
    </subcellularLocation>
</comment>
<accession>A0A9D1TXN5</accession>
<feature type="domain" description="Mur ligase central" evidence="14">
    <location>
        <begin position="110"/>
        <end position="294"/>
    </location>
</feature>
<evidence type="ECO:0000256" key="11">
    <source>
        <dbReference type="RuleBase" id="RU004136"/>
    </source>
</evidence>
<dbReference type="GO" id="GO:0009252">
    <property type="term" value="P:peptidoglycan biosynthetic process"/>
    <property type="evidence" value="ECO:0007669"/>
    <property type="project" value="UniProtKB-UniRule"/>
</dbReference>
<keyword evidence="5 10" id="KW-0067">ATP-binding</keyword>
<evidence type="ECO:0000313" key="16">
    <source>
        <dbReference type="Proteomes" id="UP000823926"/>
    </source>
</evidence>
<dbReference type="GO" id="GO:0005524">
    <property type="term" value="F:ATP binding"/>
    <property type="evidence" value="ECO:0007669"/>
    <property type="project" value="UniProtKB-UniRule"/>
</dbReference>
<evidence type="ECO:0000259" key="12">
    <source>
        <dbReference type="Pfam" id="PF01225"/>
    </source>
</evidence>
<comment type="pathway">
    <text evidence="10 11">Cell wall biogenesis; peptidoglycan biosynthesis.</text>
</comment>
<feature type="binding site" evidence="10">
    <location>
        <begin position="111"/>
        <end position="117"/>
    </location>
    <ligand>
        <name>ATP</name>
        <dbReference type="ChEBI" id="CHEBI:30616"/>
    </ligand>
</feature>
<keyword evidence="6 10" id="KW-0133">Cell shape</keyword>
<dbReference type="Pfam" id="PF08245">
    <property type="entry name" value="Mur_ligase_M"/>
    <property type="match status" value="1"/>
</dbReference>
<comment type="caution">
    <text evidence="15">The sequence shown here is derived from an EMBL/GenBank/DDBJ whole genome shotgun (WGS) entry which is preliminary data.</text>
</comment>
<dbReference type="GO" id="GO:0008360">
    <property type="term" value="P:regulation of cell shape"/>
    <property type="evidence" value="ECO:0007669"/>
    <property type="project" value="UniProtKB-KW"/>
</dbReference>
<dbReference type="SUPFAM" id="SSF53244">
    <property type="entry name" value="MurD-like peptide ligases, peptide-binding domain"/>
    <property type="match status" value="1"/>
</dbReference>
<dbReference type="GO" id="GO:0071555">
    <property type="term" value="P:cell wall organization"/>
    <property type="evidence" value="ECO:0007669"/>
    <property type="project" value="UniProtKB-KW"/>
</dbReference>
<dbReference type="GO" id="GO:0051301">
    <property type="term" value="P:cell division"/>
    <property type="evidence" value="ECO:0007669"/>
    <property type="project" value="UniProtKB-KW"/>
</dbReference>
<dbReference type="InterPro" id="IPR036565">
    <property type="entry name" value="Mur-like_cat_sf"/>
</dbReference>
<dbReference type="EMBL" id="DXHL01000019">
    <property type="protein sequence ID" value="HIW10516.1"/>
    <property type="molecule type" value="Genomic_DNA"/>
</dbReference>
<dbReference type="NCBIfam" id="TIGR01143">
    <property type="entry name" value="murF"/>
    <property type="match status" value="1"/>
</dbReference>
<keyword evidence="1 10" id="KW-0963">Cytoplasm</keyword>
<keyword evidence="8 10" id="KW-0131">Cell cycle</keyword>
<evidence type="ECO:0000259" key="14">
    <source>
        <dbReference type="Pfam" id="PF08245"/>
    </source>
</evidence>
<dbReference type="InterPro" id="IPR035911">
    <property type="entry name" value="MurE/MurF_N"/>
</dbReference>
<dbReference type="PANTHER" id="PTHR43024">
    <property type="entry name" value="UDP-N-ACETYLMURAMOYL-TRIPEPTIDE--D-ALANYL-D-ALANINE LIGASE"/>
    <property type="match status" value="1"/>
</dbReference>
<gene>
    <name evidence="10" type="primary">murF</name>
    <name evidence="15" type="ORF">H9888_03345</name>
</gene>
<evidence type="ECO:0000256" key="5">
    <source>
        <dbReference type="ARBA" id="ARBA00022840"/>
    </source>
</evidence>
<evidence type="ECO:0000256" key="10">
    <source>
        <dbReference type="HAMAP-Rule" id="MF_02019"/>
    </source>
</evidence>
<reference evidence="15" key="2">
    <citation type="submission" date="2021-04" db="EMBL/GenBank/DDBJ databases">
        <authorList>
            <person name="Gilroy R."/>
        </authorList>
    </citation>
    <scope>NUCLEOTIDE SEQUENCE</scope>
    <source>
        <strain evidence="15">ChiBcec15-1070</strain>
    </source>
</reference>
<dbReference type="HAMAP" id="MF_02019">
    <property type="entry name" value="MurF"/>
    <property type="match status" value="1"/>
</dbReference>
<proteinExistence type="inferred from homology"/>
<keyword evidence="4 10" id="KW-0547">Nucleotide-binding</keyword>